<evidence type="ECO:0000259" key="1">
    <source>
        <dbReference type="PROSITE" id="PS50942"/>
    </source>
</evidence>
<dbReference type="InterPro" id="IPR008942">
    <property type="entry name" value="ENTH_VHS"/>
</dbReference>
<dbReference type="GO" id="GO:0030276">
    <property type="term" value="F:clathrin binding"/>
    <property type="evidence" value="ECO:0007669"/>
    <property type="project" value="TreeGrafter"/>
</dbReference>
<dbReference type="GO" id="GO:0006895">
    <property type="term" value="P:Golgi to endosome transport"/>
    <property type="evidence" value="ECO:0007669"/>
    <property type="project" value="TreeGrafter"/>
</dbReference>
<dbReference type="FunFam" id="1.25.40.90:FF:000006">
    <property type="entry name" value="Clathrin interactor 1"/>
    <property type="match status" value="1"/>
</dbReference>
<protein>
    <recommendedName>
        <fullName evidence="1">ENTH domain-containing protein</fullName>
    </recommendedName>
</protein>
<dbReference type="GO" id="GO:0030125">
    <property type="term" value="C:clathrin vesicle coat"/>
    <property type="evidence" value="ECO:0007669"/>
    <property type="project" value="TreeGrafter"/>
</dbReference>
<evidence type="ECO:0000313" key="3">
    <source>
        <dbReference type="Proteomes" id="UP000278143"/>
    </source>
</evidence>
<dbReference type="GO" id="GO:0005886">
    <property type="term" value="C:plasma membrane"/>
    <property type="evidence" value="ECO:0007669"/>
    <property type="project" value="TreeGrafter"/>
</dbReference>
<reference evidence="3" key="1">
    <citation type="journal article" date="2018" name="Nat. Microbiol.">
        <title>Leveraging single-cell genomics to expand the fungal tree of life.</title>
        <authorList>
            <person name="Ahrendt S.R."/>
            <person name="Quandt C.A."/>
            <person name="Ciobanu D."/>
            <person name="Clum A."/>
            <person name="Salamov A."/>
            <person name="Andreopoulos B."/>
            <person name="Cheng J.F."/>
            <person name="Woyke T."/>
            <person name="Pelin A."/>
            <person name="Henrissat B."/>
            <person name="Reynolds N.K."/>
            <person name="Benny G.L."/>
            <person name="Smith M.E."/>
            <person name="James T.Y."/>
            <person name="Grigoriev I.V."/>
        </authorList>
    </citation>
    <scope>NUCLEOTIDE SEQUENCE [LARGE SCALE GENOMIC DNA]</scope>
    <source>
        <strain evidence="3">Benny S71-1</strain>
    </source>
</reference>
<gene>
    <name evidence="2" type="ORF">SYNPS1DRAFT_13294</name>
</gene>
<dbReference type="Pfam" id="PF01417">
    <property type="entry name" value="ENTH"/>
    <property type="match status" value="1"/>
</dbReference>
<feature type="domain" description="ENTH" evidence="1">
    <location>
        <begin position="59"/>
        <end position="184"/>
    </location>
</feature>
<name>A0A4P9Z5X4_9FUNG</name>
<sequence>MYCNCLRYHRRRVFSPFPLISARYLPRTLTSTSKSSANGRHTITMSLWEVKDMFNKVKDAVLNLTEMEAKVRKATNNDPWGASSTLMQEIAQGTYNYQQFNEIMPFIYRRFREKEPYEWRQIYKSLVLLEFLVKHGAERVIDDCRGRLSLIKSMRSFNYIDDDGKDQGINGRCARMPVAIPLLI</sequence>
<keyword evidence="3" id="KW-1185">Reference proteome</keyword>
<dbReference type="GO" id="GO:0005543">
    <property type="term" value="F:phospholipid binding"/>
    <property type="evidence" value="ECO:0007669"/>
    <property type="project" value="TreeGrafter"/>
</dbReference>
<accession>A0A4P9Z5X4</accession>
<dbReference type="OrthoDB" id="4033880at2759"/>
<dbReference type="AlphaFoldDB" id="A0A4P9Z5X4"/>
<dbReference type="PANTHER" id="PTHR12276:SF45">
    <property type="entry name" value="CLATHRIN INTERACTOR 1"/>
    <property type="match status" value="1"/>
</dbReference>
<dbReference type="Gene3D" id="1.25.40.90">
    <property type="match status" value="1"/>
</dbReference>
<dbReference type="GO" id="GO:0005829">
    <property type="term" value="C:cytosol"/>
    <property type="evidence" value="ECO:0007669"/>
    <property type="project" value="GOC"/>
</dbReference>
<dbReference type="InterPro" id="IPR013809">
    <property type="entry name" value="ENTH"/>
</dbReference>
<dbReference type="EMBL" id="KZ989285">
    <property type="protein sequence ID" value="RKP27030.1"/>
    <property type="molecule type" value="Genomic_DNA"/>
</dbReference>
<dbReference type="PROSITE" id="PS50942">
    <property type="entry name" value="ENTH"/>
    <property type="match status" value="1"/>
</dbReference>
<proteinExistence type="predicted"/>
<dbReference type="CDD" id="cd16992">
    <property type="entry name" value="ENTH_Ent3"/>
    <property type="match status" value="1"/>
</dbReference>
<dbReference type="PANTHER" id="PTHR12276">
    <property type="entry name" value="EPSIN/ENT-RELATED"/>
    <property type="match status" value="1"/>
</dbReference>
<dbReference type="SUPFAM" id="SSF48464">
    <property type="entry name" value="ENTH/VHS domain"/>
    <property type="match status" value="1"/>
</dbReference>
<dbReference type="GO" id="GO:0006897">
    <property type="term" value="P:endocytosis"/>
    <property type="evidence" value="ECO:0007669"/>
    <property type="project" value="TreeGrafter"/>
</dbReference>
<dbReference type="Proteomes" id="UP000278143">
    <property type="component" value="Unassembled WGS sequence"/>
</dbReference>
<organism evidence="2 3">
    <name type="scientific">Syncephalis pseudoplumigaleata</name>
    <dbReference type="NCBI Taxonomy" id="1712513"/>
    <lineage>
        <taxon>Eukaryota</taxon>
        <taxon>Fungi</taxon>
        <taxon>Fungi incertae sedis</taxon>
        <taxon>Zoopagomycota</taxon>
        <taxon>Zoopagomycotina</taxon>
        <taxon>Zoopagomycetes</taxon>
        <taxon>Zoopagales</taxon>
        <taxon>Piptocephalidaceae</taxon>
        <taxon>Syncephalis</taxon>
    </lineage>
</organism>
<evidence type="ECO:0000313" key="2">
    <source>
        <dbReference type="EMBL" id="RKP27030.1"/>
    </source>
</evidence>
<dbReference type="GO" id="GO:0005768">
    <property type="term" value="C:endosome"/>
    <property type="evidence" value="ECO:0007669"/>
    <property type="project" value="TreeGrafter"/>
</dbReference>
<dbReference type="SMART" id="SM00273">
    <property type="entry name" value="ENTH"/>
    <property type="match status" value="1"/>
</dbReference>